<evidence type="ECO:0000313" key="1">
    <source>
        <dbReference type="EMBL" id="PPU75250.1"/>
    </source>
</evidence>
<reference evidence="1 2" key="1">
    <citation type="submission" date="2016-08" db="EMBL/GenBank/DDBJ databases">
        <authorList>
            <person name="Seilhamer J.J."/>
        </authorList>
    </citation>
    <scope>NUCLEOTIDE SEQUENCE [LARGE SCALE GENOMIC DNA]</scope>
    <source>
        <strain evidence="1 2">CFBP2542</strain>
    </source>
</reference>
<evidence type="ECO:0000313" key="2">
    <source>
        <dbReference type="Proteomes" id="UP000239561"/>
    </source>
</evidence>
<dbReference type="EMBL" id="MDED01000031">
    <property type="protein sequence ID" value="PPU75250.1"/>
    <property type="molecule type" value="Genomic_DNA"/>
</dbReference>
<dbReference type="Proteomes" id="UP000239561">
    <property type="component" value="Unassembled WGS sequence"/>
</dbReference>
<gene>
    <name evidence="1" type="ORF">XcuCFBP2542_14895</name>
</gene>
<organism evidence="1 2">
    <name type="scientific">Xanthomonas cucurbitae</name>
    <dbReference type="NCBI Taxonomy" id="56453"/>
    <lineage>
        <taxon>Bacteria</taxon>
        <taxon>Pseudomonadati</taxon>
        <taxon>Pseudomonadota</taxon>
        <taxon>Gammaproteobacteria</taxon>
        <taxon>Lysobacterales</taxon>
        <taxon>Lysobacteraceae</taxon>
        <taxon>Xanthomonas</taxon>
    </lineage>
</organism>
<proteinExistence type="predicted"/>
<comment type="caution">
    <text evidence="1">The sequence shown here is derived from an EMBL/GenBank/DDBJ whole genome shotgun (WGS) entry which is preliminary data.</text>
</comment>
<accession>A0A2S7DN47</accession>
<name>A0A2S7DN47_9XANT</name>
<sequence>MPARKQTQIVEQIGQAISEVAPAVREAVNEHPCFREIGKRMLLAWQEGLSMLYNKRTYNLGELDLGESFRRLSGPEPVNAQRVVIGRSGLADSDPMG</sequence>
<protein>
    <submittedName>
        <fullName evidence="1">Uncharacterized protein</fullName>
    </submittedName>
</protein>
<dbReference type="AlphaFoldDB" id="A0A2S7DN47"/>